<evidence type="ECO:0000256" key="3">
    <source>
        <dbReference type="ARBA" id="ARBA00048267"/>
    </source>
</evidence>
<keyword evidence="7" id="KW-1185">Reference proteome</keyword>
<dbReference type="GO" id="GO:0000156">
    <property type="term" value="F:phosphorelay response regulator activity"/>
    <property type="evidence" value="ECO:0007669"/>
    <property type="project" value="InterPro"/>
</dbReference>
<comment type="caution">
    <text evidence="6">The sequence shown here is derived from an EMBL/GenBank/DDBJ whole genome shotgun (WGS) entry which is preliminary data.</text>
</comment>
<evidence type="ECO:0000259" key="5">
    <source>
        <dbReference type="PROSITE" id="PS50122"/>
    </source>
</evidence>
<dbReference type="InterPro" id="IPR035909">
    <property type="entry name" value="CheB_C"/>
</dbReference>
<dbReference type="RefSeq" id="WP_149091070.1">
    <property type="nucleotide sequence ID" value="NZ_VKKY01000002.1"/>
</dbReference>
<evidence type="ECO:0000313" key="7">
    <source>
        <dbReference type="Proteomes" id="UP000324133"/>
    </source>
</evidence>
<feature type="domain" description="CheB-type methylesterase" evidence="5">
    <location>
        <begin position="174"/>
        <end position="365"/>
    </location>
</feature>
<dbReference type="SUPFAM" id="SSF52738">
    <property type="entry name" value="Methylesterase CheB, C-terminal domain"/>
    <property type="match status" value="1"/>
</dbReference>
<dbReference type="Gene3D" id="3.40.50.180">
    <property type="entry name" value="Methylesterase CheB, C-terminal domain"/>
    <property type="match status" value="1"/>
</dbReference>
<dbReference type="PROSITE" id="PS50122">
    <property type="entry name" value="CHEB"/>
    <property type="match status" value="1"/>
</dbReference>
<dbReference type="Gene3D" id="3.40.50.2300">
    <property type="match status" value="1"/>
</dbReference>
<evidence type="ECO:0000256" key="4">
    <source>
        <dbReference type="PROSITE-ProRule" id="PRU00050"/>
    </source>
</evidence>
<dbReference type="Proteomes" id="UP000324133">
    <property type="component" value="Unassembled WGS sequence"/>
</dbReference>
<dbReference type="SUPFAM" id="SSF52172">
    <property type="entry name" value="CheY-like"/>
    <property type="match status" value="1"/>
</dbReference>
<feature type="active site" evidence="4">
    <location>
        <position position="307"/>
    </location>
</feature>
<evidence type="ECO:0000256" key="2">
    <source>
        <dbReference type="ARBA" id="ARBA00039140"/>
    </source>
</evidence>
<dbReference type="EMBL" id="VKKY01000002">
    <property type="protein sequence ID" value="KAA3438007.1"/>
    <property type="molecule type" value="Genomic_DNA"/>
</dbReference>
<keyword evidence="4" id="KW-0145">Chemotaxis</keyword>
<dbReference type="CDD" id="cd16432">
    <property type="entry name" value="CheB_Rec"/>
    <property type="match status" value="1"/>
</dbReference>
<accession>A0A5B6TC15</accession>
<keyword evidence="1 4" id="KW-0378">Hydrolase</keyword>
<proteinExistence type="predicted"/>
<organism evidence="6 7">
    <name type="scientific">Rufibacter hautae</name>
    <dbReference type="NCBI Taxonomy" id="2595005"/>
    <lineage>
        <taxon>Bacteria</taxon>
        <taxon>Pseudomonadati</taxon>
        <taxon>Bacteroidota</taxon>
        <taxon>Cytophagia</taxon>
        <taxon>Cytophagales</taxon>
        <taxon>Hymenobacteraceae</taxon>
        <taxon>Rufibacter</taxon>
    </lineage>
</organism>
<evidence type="ECO:0000313" key="6">
    <source>
        <dbReference type="EMBL" id="KAA3438007.1"/>
    </source>
</evidence>
<dbReference type="GO" id="GO:0008984">
    <property type="term" value="F:protein-glutamate methylesterase activity"/>
    <property type="evidence" value="ECO:0007669"/>
    <property type="project" value="UniProtKB-EC"/>
</dbReference>
<dbReference type="GO" id="GO:0006935">
    <property type="term" value="P:chemotaxis"/>
    <property type="evidence" value="ECO:0007669"/>
    <property type="project" value="UniProtKB-UniRule"/>
</dbReference>
<feature type="active site" evidence="4">
    <location>
        <position position="183"/>
    </location>
</feature>
<feature type="active site" evidence="4">
    <location>
        <position position="210"/>
    </location>
</feature>
<protein>
    <recommendedName>
        <fullName evidence="2">protein-glutamate methylesterase</fullName>
        <ecNumber evidence="2">3.1.1.61</ecNumber>
    </recommendedName>
</protein>
<dbReference type="AlphaFoldDB" id="A0A5B6TC15"/>
<evidence type="ECO:0000256" key="1">
    <source>
        <dbReference type="ARBA" id="ARBA00022801"/>
    </source>
</evidence>
<dbReference type="PANTHER" id="PTHR42872">
    <property type="entry name" value="PROTEIN-GLUTAMATE METHYLESTERASE/PROTEIN-GLUTAMINE GLUTAMINASE"/>
    <property type="match status" value="1"/>
</dbReference>
<dbReference type="GO" id="GO:0005737">
    <property type="term" value="C:cytoplasm"/>
    <property type="evidence" value="ECO:0007669"/>
    <property type="project" value="InterPro"/>
</dbReference>
<dbReference type="InterPro" id="IPR008248">
    <property type="entry name" value="CheB-like"/>
</dbReference>
<dbReference type="Pfam" id="PF01339">
    <property type="entry name" value="CheB_methylest"/>
    <property type="match status" value="1"/>
</dbReference>
<reference evidence="6 7" key="1">
    <citation type="submission" date="2019-07" db="EMBL/GenBank/DDBJ databases">
        <title>Rufibacter sp. nov., isolated from lake sediment.</title>
        <authorList>
            <person name="Qu J.-H."/>
        </authorList>
    </citation>
    <scope>NUCLEOTIDE SEQUENCE [LARGE SCALE GENOMIC DNA]</scope>
    <source>
        <strain evidence="6 7">NBS58-1</strain>
    </source>
</reference>
<comment type="catalytic activity">
    <reaction evidence="3">
        <text>[protein]-L-glutamate 5-O-methyl ester + H2O = L-glutamyl-[protein] + methanol + H(+)</text>
        <dbReference type="Rhea" id="RHEA:23236"/>
        <dbReference type="Rhea" id="RHEA-COMP:10208"/>
        <dbReference type="Rhea" id="RHEA-COMP:10311"/>
        <dbReference type="ChEBI" id="CHEBI:15377"/>
        <dbReference type="ChEBI" id="CHEBI:15378"/>
        <dbReference type="ChEBI" id="CHEBI:17790"/>
        <dbReference type="ChEBI" id="CHEBI:29973"/>
        <dbReference type="ChEBI" id="CHEBI:82795"/>
        <dbReference type="EC" id="3.1.1.61"/>
    </reaction>
</comment>
<gene>
    <name evidence="6" type="ORF">FOA19_12065</name>
</gene>
<dbReference type="InterPro" id="IPR000673">
    <property type="entry name" value="Sig_transdc_resp-reg_Me-estase"/>
</dbReference>
<dbReference type="OrthoDB" id="1524092at2"/>
<name>A0A5B6TC15_9BACT</name>
<sequence length="377" mass="41135">MQQTQPPKIRVLIGDSSVRSRLVLSGMIDAEPRLEVVDTARSQEELLHKAFTYKPDLIVAHYGLTMSGRVPFFKPVYGEKFSLLLMVSQQLAEQTYTLSTSLDINGKQVKASEANQLARREAAKEGLMAKLRELLGENFISSTTAAPSKWKEAVEVKQMNNRVLVKMPQPAEPPLSMVVIGASTGGSAAIEYLIKDLDIQQPAVVLVAVHMPEKFTRRLARRLQRFTHWRVEEGYEGMQLSAGTVVIAPGGQNMRVKSKSLVPNQYFLALEPSAAMDSPSVDILMYSAAQSAQAQVLGIIMTGMGQDGTLGAREIKNMGGMVIAQNEETSTIFGMAKSAIESGVVSGVFPLGQINSIISRFVANRSMSHVLQQKLVG</sequence>
<dbReference type="PIRSF" id="PIRSF000876">
    <property type="entry name" value="RR_chemtxs_CheB"/>
    <property type="match status" value="1"/>
</dbReference>
<dbReference type="EC" id="3.1.1.61" evidence="2"/>
<dbReference type="PANTHER" id="PTHR42872:SF3">
    <property type="entry name" value="PROTEIN-GLUTAMATE METHYLESTERASE_PROTEIN-GLUTAMINE GLUTAMINASE 1"/>
    <property type="match status" value="1"/>
</dbReference>
<dbReference type="InterPro" id="IPR011006">
    <property type="entry name" value="CheY-like_superfamily"/>
</dbReference>